<dbReference type="Gene3D" id="2.60.40.1120">
    <property type="entry name" value="Carboxypeptidase-like, regulatory domain"/>
    <property type="match status" value="1"/>
</dbReference>
<keyword evidence="2" id="KW-0675">Receptor</keyword>
<dbReference type="InterPro" id="IPR037066">
    <property type="entry name" value="Plug_dom_sf"/>
</dbReference>
<comment type="subcellular location">
    <subcellularLocation>
        <location evidence="1">Cell outer membrane</location>
        <topology evidence="1">Multi-pass membrane protein</topology>
    </subcellularLocation>
</comment>
<keyword evidence="1" id="KW-1134">Transmembrane beta strand</keyword>
<name>A0A6I6GX40_9BACT</name>
<evidence type="ECO:0000256" key="1">
    <source>
        <dbReference type="PROSITE-ProRule" id="PRU01360"/>
    </source>
</evidence>
<keyword evidence="1" id="KW-0998">Cell outer membrane</keyword>
<reference evidence="2 3" key="1">
    <citation type="submission" date="2019-11" db="EMBL/GenBank/DDBJ databases">
        <authorList>
            <person name="Im W.T."/>
        </authorList>
    </citation>
    <scope>NUCLEOTIDE SEQUENCE [LARGE SCALE GENOMIC DNA]</scope>
    <source>
        <strain evidence="2 3">SB-02</strain>
    </source>
</reference>
<gene>
    <name evidence="2" type="ORF">GLV81_17535</name>
</gene>
<comment type="similarity">
    <text evidence="1">Belongs to the TonB-dependent receptor family.</text>
</comment>
<dbReference type="InterPro" id="IPR039426">
    <property type="entry name" value="TonB-dep_rcpt-like"/>
</dbReference>
<organism evidence="2 3">
    <name type="scientific">Phnomibacter ginsenosidimutans</name>
    <dbReference type="NCBI Taxonomy" id="2676868"/>
    <lineage>
        <taxon>Bacteria</taxon>
        <taxon>Pseudomonadati</taxon>
        <taxon>Bacteroidota</taxon>
        <taxon>Chitinophagia</taxon>
        <taxon>Chitinophagales</taxon>
        <taxon>Chitinophagaceae</taxon>
        <taxon>Phnomibacter</taxon>
    </lineage>
</organism>
<dbReference type="AlphaFoldDB" id="A0A6I6GX40"/>
<keyword evidence="1" id="KW-0472">Membrane</keyword>
<evidence type="ECO:0000313" key="3">
    <source>
        <dbReference type="Proteomes" id="UP000426027"/>
    </source>
</evidence>
<keyword evidence="1" id="KW-0812">Transmembrane</keyword>
<dbReference type="EMBL" id="CP046566">
    <property type="protein sequence ID" value="QGW29679.1"/>
    <property type="molecule type" value="Genomic_DNA"/>
</dbReference>
<keyword evidence="1" id="KW-0813">Transport</keyword>
<protein>
    <submittedName>
        <fullName evidence="2">TonB-dependent receptor plug domain-containing protein</fullName>
    </submittedName>
</protein>
<accession>A0A6I6GX40</accession>
<dbReference type="Pfam" id="PF13715">
    <property type="entry name" value="CarbopepD_reg_2"/>
    <property type="match status" value="1"/>
</dbReference>
<dbReference type="Proteomes" id="UP000426027">
    <property type="component" value="Chromosome"/>
</dbReference>
<evidence type="ECO:0000313" key="2">
    <source>
        <dbReference type="EMBL" id="QGW29679.1"/>
    </source>
</evidence>
<dbReference type="GO" id="GO:0009279">
    <property type="term" value="C:cell outer membrane"/>
    <property type="evidence" value="ECO:0007669"/>
    <property type="project" value="UniProtKB-SubCell"/>
</dbReference>
<dbReference type="SUPFAM" id="SSF56935">
    <property type="entry name" value="Porins"/>
    <property type="match status" value="1"/>
</dbReference>
<dbReference type="KEGG" id="fls:GLV81_17535"/>
<dbReference type="SUPFAM" id="SSF49464">
    <property type="entry name" value="Carboxypeptidase regulatory domain-like"/>
    <property type="match status" value="1"/>
</dbReference>
<dbReference type="InterPro" id="IPR008969">
    <property type="entry name" value="CarboxyPept-like_regulatory"/>
</dbReference>
<keyword evidence="3" id="KW-1185">Reference proteome</keyword>
<dbReference type="PROSITE" id="PS52016">
    <property type="entry name" value="TONB_DEPENDENT_REC_3"/>
    <property type="match status" value="1"/>
</dbReference>
<proteinExistence type="inferred from homology"/>
<sequence>MPGAGMAAFMYCWPPVYSPLYLPPLPGKKKLIPLLPNYQSNLRMSMFKIAAGRMLSLRHIVAAFFLLLTTVTVHGQQKTITGVVTNAEDNLPVEKATITVKGTKTAVVADNKGAYSIKAAANQTLVVTAVGFQPMEKTVGQQTVVNFALTAVTSQLESVVVTALGIKRDEKALGYSVTKVGTEELTDAISNNWTNSLTGKVAGINLVKSGGGPAGSNKIILRGENSLDGNSQALIVVDGVVIGSKQWCANRHG</sequence>
<dbReference type="Gene3D" id="2.170.130.10">
    <property type="entry name" value="TonB-dependent receptor, plug domain"/>
    <property type="match status" value="1"/>
</dbReference>